<accession>A0A5S4ER81</accession>
<reference evidence="1 2" key="1">
    <citation type="submission" date="2019-04" db="EMBL/GenBank/DDBJ databases">
        <title>A novel phosphate-accumulating bacterium identified in bioreactor for phosphate removal from wastewater.</title>
        <authorList>
            <person name="Kotlyarov R.Y."/>
            <person name="Beletsky A.V."/>
            <person name="Kallistova A.Y."/>
            <person name="Dorofeev A.G."/>
            <person name="Nikolaev Y.Y."/>
            <person name="Pimenov N.V."/>
            <person name="Ravin N.V."/>
            <person name="Mardanov A.V."/>
        </authorList>
    </citation>
    <scope>NUCLEOTIDE SEQUENCE [LARGE SCALE GENOMIC DNA]</scope>
    <source>
        <strain evidence="1 2">Bin19</strain>
    </source>
</reference>
<proteinExistence type="predicted"/>
<dbReference type="AlphaFoldDB" id="A0A5S4ER81"/>
<name>A0A5S4ER81_9PROT</name>
<sequence length="54" mass="6020">MALLSYGISALKSADHIQHLQGKLSAYLVRYADDFVVMLNGIPLRLHRLSLPGR</sequence>
<organism evidence="1 2">
    <name type="scientific">Candidatus Accumulibacter phosphatis</name>
    <dbReference type="NCBI Taxonomy" id="327160"/>
    <lineage>
        <taxon>Bacteria</taxon>
        <taxon>Pseudomonadati</taxon>
        <taxon>Pseudomonadota</taxon>
        <taxon>Betaproteobacteria</taxon>
        <taxon>Candidatus Accumulibacter</taxon>
    </lineage>
</organism>
<dbReference type="Proteomes" id="UP000306324">
    <property type="component" value="Unassembled WGS sequence"/>
</dbReference>
<protein>
    <recommendedName>
        <fullName evidence="3">Retron-type RNA-directed DNA polymerase</fullName>
    </recommendedName>
</protein>
<gene>
    <name evidence="1" type="ORF">ACCUM_2675</name>
</gene>
<dbReference type="EMBL" id="SWAD01000017">
    <property type="protein sequence ID" value="TMQ77828.1"/>
    <property type="molecule type" value="Genomic_DNA"/>
</dbReference>
<evidence type="ECO:0008006" key="3">
    <source>
        <dbReference type="Google" id="ProtNLM"/>
    </source>
</evidence>
<comment type="caution">
    <text evidence="1">The sequence shown here is derived from an EMBL/GenBank/DDBJ whole genome shotgun (WGS) entry which is preliminary data.</text>
</comment>
<evidence type="ECO:0000313" key="2">
    <source>
        <dbReference type="Proteomes" id="UP000306324"/>
    </source>
</evidence>
<keyword evidence="2" id="KW-1185">Reference proteome</keyword>
<evidence type="ECO:0000313" key="1">
    <source>
        <dbReference type="EMBL" id="TMQ77828.1"/>
    </source>
</evidence>